<dbReference type="Proteomes" id="UP000242414">
    <property type="component" value="Unassembled WGS sequence"/>
</dbReference>
<dbReference type="SMART" id="SM00025">
    <property type="entry name" value="Pumilio"/>
    <property type="match status" value="6"/>
</dbReference>
<dbReference type="CDD" id="cd00590">
    <property type="entry name" value="RRM_SF"/>
    <property type="match status" value="1"/>
</dbReference>
<organism evidence="7">
    <name type="scientific">Rhizopus microsporus var. microsporus</name>
    <dbReference type="NCBI Taxonomy" id="86635"/>
    <lineage>
        <taxon>Eukaryota</taxon>
        <taxon>Fungi</taxon>
        <taxon>Fungi incertae sedis</taxon>
        <taxon>Mucoromycota</taxon>
        <taxon>Mucoromycotina</taxon>
        <taxon>Mucoromycetes</taxon>
        <taxon>Mucorales</taxon>
        <taxon>Mucorineae</taxon>
        <taxon>Rhizopodaceae</taxon>
        <taxon>Rhizopus</taxon>
    </lineage>
</organism>
<feature type="domain" description="RRM" evidence="5">
    <location>
        <begin position="359"/>
        <end position="434"/>
    </location>
</feature>
<dbReference type="InterPro" id="IPR001313">
    <property type="entry name" value="Pumilio_RNA-bd_rpt"/>
</dbReference>
<dbReference type="SMART" id="SM00360">
    <property type="entry name" value="RRM"/>
    <property type="match status" value="2"/>
</dbReference>
<dbReference type="Gene3D" id="3.30.70.330">
    <property type="match status" value="2"/>
</dbReference>
<feature type="repeat" description="Pumilio" evidence="3">
    <location>
        <begin position="621"/>
        <end position="659"/>
    </location>
</feature>
<evidence type="ECO:0000259" key="6">
    <source>
        <dbReference type="PROSITE" id="PS50303"/>
    </source>
</evidence>
<dbReference type="InterPro" id="IPR016024">
    <property type="entry name" value="ARM-type_fold"/>
</dbReference>
<feature type="domain" description="RRM" evidence="5">
    <location>
        <begin position="254"/>
        <end position="329"/>
    </location>
</feature>
<dbReference type="OrthoDB" id="2017782at2759"/>
<dbReference type="EMBL" id="KV921856">
    <property type="protein sequence ID" value="ORE11495.1"/>
    <property type="molecule type" value="Genomic_DNA"/>
</dbReference>
<dbReference type="VEuPathDB" id="FungiDB:BCV72DRAFT_197638"/>
<keyword evidence="1" id="KW-0677">Repeat</keyword>
<dbReference type="AlphaFoldDB" id="A0A1X0RHH9"/>
<evidence type="ECO:0000256" key="3">
    <source>
        <dbReference type="PROSITE-ProRule" id="PRU00317"/>
    </source>
</evidence>
<dbReference type="InterPro" id="IPR035979">
    <property type="entry name" value="RBD_domain_sf"/>
</dbReference>
<reference evidence="7" key="1">
    <citation type="journal article" date="2016" name="Proc. Natl. Acad. Sci. U.S.A.">
        <title>Lipid metabolic changes in an early divergent fungus govern the establishment of a mutualistic symbiosis with endobacteria.</title>
        <authorList>
            <person name="Lastovetsky O.A."/>
            <person name="Gaspar M.L."/>
            <person name="Mondo S.J."/>
            <person name="LaButti K.M."/>
            <person name="Sandor L."/>
            <person name="Grigoriev I.V."/>
            <person name="Henry S.A."/>
            <person name="Pawlowska T.E."/>
        </authorList>
    </citation>
    <scope>NUCLEOTIDE SEQUENCE [LARGE SCALE GENOMIC DNA]</scope>
    <source>
        <strain evidence="7">ATCC 52814</strain>
    </source>
</reference>
<gene>
    <name evidence="7" type="ORF">BCV72DRAFT_197638</name>
</gene>
<accession>A0A1X0RHH9</accession>
<evidence type="ECO:0000256" key="1">
    <source>
        <dbReference type="ARBA" id="ARBA00022737"/>
    </source>
</evidence>
<dbReference type="InterPro" id="IPR033133">
    <property type="entry name" value="PUM-HD"/>
</dbReference>
<dbReference type="PROSITE" id="PS50102">
    <property type="entry name" value="RRM"/>
    <property type="match status" value="2"/>
</dbReference>
<dbReference type="Pfam" id="PF00076">
    <property type="entry name" value="RRM_1"/>
    <property type="match status" value="2"/>
</dbReference>
<evidence type="ECO:0000256" key="4">
    <source>
        <dbReference type="SAM" id="MobiDB-lite"/>
    </source>
</evidence>
<dbReference type="Gene3D" id="1.25.10.10">
    <property type="entry name" value="Leucine-rich Repeat Variant"/>
    <property type="match status" value="1"/>
</dbReference>
<dbReference type="PROSITE" id="PS50303">
    <property type="entry name" value="PUM_HD"/>
    <property type="match status" value="1"/>
</dbReference>
<dbReference type="SUPFAM" id="SSF54928">
    <property type="entry name" value="RNA-binding domain, RBD"/>
    <property type="match status" value="1"/>
</dbReference>
<feature type="domain" description="PUM-HD" evidence="6">
    <location>
        <begin position="481"/>
        <end position="840"/>
    </location>
</feature>
<dbReference type="Pfam" id="PF00806">
    <property type="entry name" value="PUF"/>
    <property type="match status" value="3"/>
</dbReference>
<proteinExistence type="predicted"/>
<dbReference type="InterPro" id="IPR052645">
    <property type="entry name" value="Pumilio_domain_protein"/>
</dbReference>
<keyword evidence="2" id="KW-0694">RNA-binding</keyword>
<dbReference type="GO" id="GO:0000288">
    <property type="term" value="P:nuclear-transcribed mRNA catabolic process, deadenylation-dependent decay"/>
    <property type="evidence" value="ECO:0007669"/>
    <property type="project" value="TreeGrafter"/>
</dbReference>
<sequence>MCSGNTNYLATKTWHKKLTQEPLRRPRAETAPPDPVIPNNIRNPTHVFTSSLFNAQSQPLWDGQPHSPTSDQLLREDSHHTIASTFASLGLDDSRTLDNRRTIHASHSYSSLQFLAETHQQQQQQQQIPYDSFLKQRPPLMDLRLQGNRPRAMSAVDSLEEQQQQQQQQQQDHPPFQSIWHPRLPLENNIRRPFLRNSNSSADLLEMMARQRKASTASSSPIYHQDEPDLATPPTAWESFEDAEIIPHGQIPSRSLWIGQLDLSITTNDLNNLFSKFGSIESIRILPDRECAFINYFGVEEALRAKDALIHKMNSKLGNSTIKVGFGKSESVPQQLSSSTSSQSSQSQLLTDSVQEPTRALWIGNIPSNTTQVALGTVFSTFGAIESVRVLPHKNCGFINFFNLEDAIRAKKSLYNREIMGPGTGVVKIGYAKVPSLKTMEDDVEKEHQQYQQQVMMYMMTEMMTHNPNMVSAIISERKMIMQDFGEDEKDGPMFQVLHLPQHYFHTIPAAPELGQSRKVDIAKLRDIRKRLDNGQISVKELEIIAVECLDELVELCSDYIGNTVIQRLFEKCSEMTKSLMLERVAPYLASIGVHKNGTWAAQKIIDTAKLPAQVNLICEHIKPYVPALLLDQFGNYVVQCCLSLGPLQNQFIFDAIVDSCWEIAQGRFGARAVRATLESPHVTKRQQKYVAASLVQHALLLATNANGALLLIWLLDTSGIPGRYRVLAPRLLPHLARLCTHKLASLTVLKLINQRQEPDARAVILDALFFTPQYAEVTEEILHDQVHGVNLIQKILSSSYIELKERQRIAERVKQMLYKLKLQHIQGYKRLVEEINMVMVDSVPGASLGAGIPSQFTISPSLAAALHAKYVAVSNGMGNEEQLEQPQSTAAMMANFYAAAVAASISTANNNAVTTEEKNEEDNT</sequence>
<dbReference type="InterPro" id="IPR000504">
    <property type="entry name" value="RRM_dom"/>
</dbReference>
<evidence type="ECO:0000256" key="2">
    <source>
        <dbReference type="PROSITE-ProRule" id="PRU00176"/>
    </source>
</evidence>
<dbReference type="PROSITE" id="PS50302">
    <property type="entry name" value="PUM"/>
    <property type="match status" value="2"/>
</dbReference>
<evidence type="ECO:0000259" key="5">
    <source>
        <dbReference type="PROSITE" id="PS50102"/>
    </source>
</evidence>
<feature type="region of interest" description="Disordered" evidence="4">
    <location>
        <begin position="13"/>
        <end position="40"/>
    </location>
</feature>
<feature type="region of interest" description="Disordered" evidence="4">
    <location>
        <begin position="151"/>
        <end position="181"/>
    </location>
</feature>
<dbReference type="SUPFAM" id="SSF48371">
    <property type="entry name" value="ARM repeat"/>
    <property type="match status" value="1"/>
</dbReference>
<dbReference type="PANTHER" id="PTHR47093">
    <property type="entry name" value="PROTEIN JSN1-RELATED"/>
    <property type="match status" value="1"/>
</dbReference>
<feature type="repeat" description="Pumilio" evidence="3">
    <location>
        <begin position="543"/>
        <end position="583"/>
    </location>
</feature>
<protein>
    <submittedName>
        <fullName evidence="7">ARM repeat-containing protein</fullName>
    </submittedName>
</protein>
<dbReference type="GO" id="GO:0003723">
    <property type="term" value="F:RNA binding"/>
    <property type="evidence" value="ECO:0007669"/>
    <property type="project" value="UniProtKB-UniRule"/>
</dbReference>
<name>A0A1X0RHH9_RHIZD</name>
<dbReference type="InterPro" id="IPR011989">
    <property type="entry name" value="ARM-like"/>
</dbReference>
<dbReference type="InterPro" id="IPR012677">
    <property type="entry name" value="Nucleotide-bd_a/b_plait_sf"/>
</dbReference>
<feature type="compositionally biased region" description="Basic and acidic residues" evidence="4">
    <location>
        <begin position="18"/>
        <end position="28"/>
    </location>
</feature>
<dbReference type="PANTHER" id="PTHR47093:SF1">
    <property type="entry name" value="PROTEIN JSN1-RELATED"/>
    <property type="match status" value="1"/>
</dbReference>
<evidence type="ECO:0000313" key="7">
    <source>
        <dbReference type="EMBL" id="ORE11495.1"/>
    </source>
</evidence>
<feature type="compositionally biased region" description="Low complexity" evidence="4">
    <location>
        <begin position="162"/>
        <end position="171"/>
    </location>
</feature>